<feature type="transmembrane region" description="Helical" evidence="2">
    <location>
        <begin position="58"/>
        <end position="78"/>
    </location>
</feature>
<feature type="transmembrane region" description="Helical" evidence="2">
    <location>
        <begin position="169"/>
        <end position="188"/>
    </location>
</feature>
<protein>
    <submittedName>
        <fullName evidence="3">Uncharacterized protein</fullName>
    </submittedName>
</protein>
<feature type="region of interest" description="Disordered" evidence="1">
    <location>
        <begin position="18"/>
        <end position="40"/>
    </location>
</feature>
<reference evidence="3 4" key="1">
    <citation type="journal article" date="2016" name="Genome Biol. Evol.">
        <title>Gene Family Evolution Reflects Adaptation to Soil Environmental Stressors in the Genome of the Collembolan Orchesella cincta.</title>
        <authorList>
            <person name="Faddeeva-Vakhrusheva A."/>
            <person name="Derks M.F."/>
            <person name="Anvar S.Y."/>
            <person name="Agamennone V."/>
            <person name="Suring W."/>
            <person name="Smit S."/>
            <person name="van Straalen N.M."/>
            <person name="Roelofs D."/>
        </authorList>
    </citation>
    <scope>NUCLEOTIDE SEQUENCE [LARGE SCALE GENOMIC DNA]</scope>
    <source>
        <tissue evidence="3">Mixed pool</tissue>
    </source>
</reference>
<keyword evidence="2" id="KW-0812">Transmembrane</keyword>
<evidence type="ECO:0000313" key="4">
    <source>
        <dbReference type="Proteomes" id="UP000094527"/>
    </source>
</evidence>
<evidence type="ECO:0000256" key="2">
    <source>
        <dbReference type="SAM" id="Phobius"/>
    </source>
</evidence>
<keyword evidence="4" id="KW-1185">Reference proteome</keyword>
<comment type="caution">
    <text evidence="3">The sequence shown here is derived from an EMBL/GenBank/DDBJ whole genome shotgun (WGS) entry which is preliminary data.</text>
</comment>
<sequence>MANNGLKVLTAKIMDELSDRPPQNSPEFASQQPAAPQSRAGWEPSSICECSISSGARLFSLIDIPVIFGFILIQARFINDSIDNANGVNNTSGTYVPLPPGPVTYAIIITELVAIFVRLIGCIFLLCGVFKNKRCLCILWIVCALGHVLAEFSFNLYESHYSQRNVLSTLSSVTIYIVFGIWIVAAFMQWLNTEAAPRDAADRANARARARARNPIYRMTMLSHGMYCCIVCNGLNWT</sequence>
<dbReference type="PANTHER" id="PTHR36694:SF11">
    <property type="entry name" value="LP21121P-RELATED"/>
    <property type="match status" value="1"/>
</dbReference>
<dbReference type="Proteomes" id="UP000094527">
    <property type="component" value="Unassembled WGS sequence"/>
</dbReference>
<evidence type="ECO:0000313" key="3">
    <source>
        <dbReference type="EMBL" id="ODM99464.1"/>
    </source>
</evidence>
<proteinExistence type="predicted"/>
<feature type="compositionally biased region" description="Low complexity" evidence="1">
    <location>
        <begin position="25"/>
        <end position="40"/>
    </location>
</feature>
<feature type="transmembrane region" description="Helical" evidence="2">
    <location>
        <begin position="105"/>
        <end position="130"/>
    </location>
</feature>
<dbReference type="EMBL" id="LJIJ01000280">
    <property type="protein sequence ID" value="ODM99464.1"/>
    <property type="molecule type" value="Genomic_DNA"/>
</dbReference>
<accession>A0A1D2N335</accession>
<dbReference type="AlphaFoldDB" id="A0A1D2N335"/>
<dbReference type="PANTHER" id="PTHR36694">
    <property type="entry name" value="PASIFLORA 1, ISOFORM A-RELATED"/>
    <property type="match status" value="1"/>
</dbReference>
<gene>
    <name evidence="3" type="ORF">Ocin01_07214</name>
</gene>
<organism evidence="3 4">
    <name type="scientific">Orchesella cincta</name>
    <name type="common">Springtail</name>
    <name type="synonym">Podura cincta</name>
    <dbReference type="NCBI Taxonomy" id="48709"/>
    <lineage>
        <taxon>Eukaryota</taxon>
        <taxon>Metazoa</taxon>
        <taxon>Ecdysozoa</taxon>
        <taxon>Arthropoda</taxon>
        <taxon>Hexapoda</taxon>
        <taxon>Collembola</taxon>
        <taxon>Entomobryomorpha</taxon>
        <taxon>Entomobryoidea</taxon>
        <taxon>Orchesellidae</taxon>
        <taxon>Orchesellinae</taxon>
        <taxon>Orchesella</taxon>
    </lineage>
</organism>
<evidence type="ECO:0000256" key="1">
    <source>
        <dbReference type="SAM" id="MobiDB-lite"/>
    </source>
</evidence>
<feature type="transmembrane region" description="Helical" evidence="2">
    <location>
        <begin position="137"/>
        <end position="157"/>
    </location>
</feature>
<keyword evidence="2" id="KW-1133">Transmembrane helix</keyword>
<name>A0A1D2N335_ORCCI</name>
<keyword evidence="2" id="KW-0472">Membrane</keyword>